<dbReference type="EMBL" id="MGEH01000007">
    <property type="protein sequence ID" value="OGL79518.1"/>
    <property type="molecule type" value="Genomic_DNA"/>
</dbReference>
<sequence length="285" mass="32745">MMNTEKSPKKNPERSREREKLNGWLDEQLDGILEEDVLKRLSLPDKFNIVRRLYGREQDRSYARFIAFLRQYVPDEESLAIVSEDVTNAPENVRDAYRRYLLNSIPPENLLTYLKAPHIKLDTYPELKKNVQDAEESGDIDTDLVPIEILQAYMAKGGSQRFFAFHASTHDMRPDAVITPGSTSEAVPNLPLGMPESGWTWYTYDDVVFGNPGNPPPFVYIVEAYPSDFDLKTNYHEAARNIMGIHRPLKILNKIRAKEDPTFFKDMGLRVLIDVVQPWEKGKAA</sequence>
<evidence type="ECO:0000313" key="3">
    <source>
        <dbReference type="Proteomes" id="UP000176603"/>
    </source>
</evidence>
<reference evidence="2 3" key="1">
    <citation type="journal article" date="2016" name="Nat. Commun.">
        <title>Thousands of microbial genomes shed light on interconnected biogeochemical processes in an aquifer system.</title>
        <authorList>
            <person name="Anantharaman K."/>
            <person name="Brown C.T."/>
            <person name="Hug L.A."/>
            <person name="Sharon I."/>
            <person name="Castelle C.J."/>
            <person name="Probst A.J."/>
            <person name="Thomas B.C."/>
            <person name="Singh A."/>
            <person name="Wilkins M.J."/>
            <person name="Karaoz U."/>
            <person name="Brodie E.L."/>
            <person name="Williams K.H."/>
            <person name="Hubbard S.S."/>
            <person name="Banfield J.F."/>
        </authorList>
    </citation>
    <scope>NUCLEOTIDE SEQUENCE [LARGE SCALE GENOMIC DNA]</scope>
</reference>
<organism evidence="2 3">
    <name type="scientific">Candidatus Uhrbacteria bacterium RIFCSPHIGHO2_12_FULL_60_25</name>
    <dbReference type="NCBI Taxonomy" id="1802399"/>
    <lineage>
        <taxon>Bacteria</taxon>
        <taxon>Candidatus Uhriibacteriota</taxon>
    </lineage>
</organism>
<evidence type="ECO:0000313" key="2">
    <source>
        <dbReference type="EMBL" id="OGL79518.1"/>
    </source>
</evidence>
<accession>A0A1F7UP82</accession>
<name>A0A1F7UP82_9BACT</name>
<gene>
    <name evidence="2" type="ORF">A3E39_00150</name>
</gene>
<evidence type="ECO:0000256" key="1">
    <source>
        <dbReference type="SAM" id="MobiDB-lite"/>
    </source>
</evidence>
<protein>
    <submittedName>
        <fullName evidence="2">Uncharacterized protein</fullName>
    </submittedName>
</protein>
<feature type="region of interest" description="Disordered" evidence="1">
    <location>
        <begin position="1"/>
        <end position="21"/>
    </location>
</feature>
<dbReference type="Proteomes" id="UP000176603">
    <property type="component" value="Unassembled WGS sequence"/>
</dbReference>
<comment type="caution">
    <text evidence="2">The sequence shown here is derived from an EMBL/GenBank/DDBJ whole genome shotgun (WGS) entry which is preliminary data.</text>
</comment>
<proteinExistence type="predicted"/>
<dbReference type="AlphaFoldDB" id="A0A1F7UP82"/>